<evidence type="ECO:0008006" key="2">
    <source>
        <dbReference type="Google" id="ProtNLM"/>
    </source>
</evidence>
<dbReference type="InterPro" id="IPR036412">
    <property type="entry name" value="HAD-like_sf"/>
</dbReference>
<dbReference type="SUPFAM" id="SSF56784">
    <property type="entry name" value="HAD-like"/>
    <property type="match status" value="1"/>
</dbReference>
<evidence type="ECO:0000313" key="1">
    <source>
        <dbReference type="EMBL" id="GAF69315.1"/>
    </source>
</evidence>
<gene>
    <name evidence="1" type="ORF">S01H1_07498</name>
</gene>
<organism evidence="1">
    <name type="scientific">marine sediment metagenome</name>
    <dbReference type="NCBI Taxonomy" id="412755"/>
    <lineage>
        <taxon>unclassified sequences</taxon>
        <taxon>metagenomes</taxon>
        <taxon>ecological metagenomes</taxon>
    </lineage>
</organism>
<sequence>MKMDSFKGKLDLLIVDIDDTFVYHRTVAAANKIFLSLFDIKLKDKIYTTKKSIFLVLLNFFRFRFNKKIIKLFLIGFYLHILNMIREINNRFFGIISSERVIKVWANTVISLGMKSSEYQLSRKALKNNLNKRVLEIYNLLKKSNPNMKVLAMTQSFTVNGDPIKEILDVDIIETNRFICKDGVIVGSEINIKNGGDKKKIAERVIKKLKAKNIGLFVDDYDDALLLKLKNVKFVLYKKKLERFIGLKDIAKLSFR</sequence>
<dbReference type="EMBL" id="BARS01003863">
    <property type="protein sequence ID" value="GAF69315.1"/>
    <property type="molecule type" value="Genomic_DNA"/>
</dbReference>
<protein>
    <recommendedName>
        <fullName evidence="2">Haloacid dehalogenase-like hydrolase</fullName>
    </recommendedName>
</protein>
<name>X0SZS3_9ZZZZ</name>
<comment type="caution">
    <text evidence="1">The sequence shown here is derived from an EMBL/GenBank/DDBJ whole genome shotgun (WGS) entry which is preliminary data.</text>
</comment>
<dbReference type="AlphaFoldDB" id="X0SZS3"/>
<proteinExistence type="predicted"/>
<reference evidence="1" key="1">
    <citation type="journal article" date="2014" name="Front. Microbiol.">
        <title>High frequency of phylogenetically diverse reductive dehalogenase-homologous genes in deep subseafloor sedimentary metagenomes.</title>
        <authorList>
            <person name="Kawai M."/>
            <person name="Futagami T."/>
            <person name="Toyoda A."/>
            <person name="Takaki Y."/>
            <person name="Nishi S."/>
            <person name="Hori S."/>
            <person name="Arai W."/>
            <person name="Tsubouchi T."/>
            <person name="Morono Y."/>
            <person name="Uchiyama I."/>
            <person name="Ito T."/>
            <person name="Fujiyama A."/>
            <person name="Inagaki F."/>
            <person name="Takami H."/>
        </authorList>
    </citation>
    <scope>NUCLEOTIDE SEQUENCE</scope>
    <source>
        <strain evidence="1">Expedition CK06-06</strain>
    </source>
</reference>
<accession>X0SZS3</accession>